<comment type="caution">
    <text evidence="1">The sequence shown here is derived from an EMBL/GenBank/DDBJ whole genome shotgun (WGS) entry which is preliminary data.</text>
</comment>
<keyword evidence="2" id="KW-1185">Reference proteome</keyword>
<name>A0ABV0Z1D6_9TELE</name>
<gene>
    <name evidence="1" type="ORF">AMECASPLE_016688</name>
</gene>
<proteinExistence type="predicted"/>
<reference evidence="1 2" key="1">
    <citation type="submission" date="2021-06" db="EMBL/GenBank/DDBJ databases">
        <authorList>
            <person name="Palmer J.M."/>
        </authorList>
    </citation>
    <scope>NUCLEOTIDE SEQUENCE [LARGE SCALE GENOMIC DNA]</scope>
    <source>
        <strain evidence="1 2">AS_MEX2019</strain>
        <tissue evidence="1">Muscle</tissue>
    </source>
</reference>
<organism evidence="1 2">
    <name type="scientific">Ameca splendens</name>
    <dbReference type="NCBI Taxonomy" id="208324"/>
    <lineage>
        <taxon>Eukaryota</taxon>
        <taxon>Metazoa</taxon>
        <taxon>Chordata</taxon>
        <taxon>Craniata</taxon>
        <taxon>Vertebrata</taxon>
        <taxon>Euteleostomi</taxon>
        <taxon>Actinopterygii</taxon>
        <taxon>Neopterygii</taxon>
        <taxon>Teleostei</taxon>
        <taxon>Neoteleostei</taxon>
        <taxon>Acanthomorphata</taxon>
        <taxon>Ovalentaria</taxon>
        <taxon>Atherinomorphae</taxon>
        <taxon>Cyprinodontiformes</taxon>
        <taxon>Goodeidae</taxon>
        <taxon>Ameca</taxon>
    </lineage>
</organism>
<dbReference type="EMBL" id="JAHRIP010048247">
    <property type="protein sequence ID" value="MEQ2299582.1"/>
    <property type="molecule type" value="Genomic_DNA"/>
</dbReference>
<protein>
    <submittedName>
        <fullName evidence="1">Uncharacterized protein</fullName>
    </submittedName>
</protein>
<sequence length="136" mass="15481">MGSLQVPKSKNMTIRLIGLYISLKYESVRVWLFVLYVSVLPCDGLVTCPGCTTLSPSDHWGHQTPYNQRQAGINNRSMKGLFVGKCSLEMKPERIICSIRICIKQSKKAQHKHYNIKSMYCKETQIKNPLKGTAYL</sequence>
<evidence type="ECO:0000313" key="2">
    <source>
        <dbReference type="Proteomes" id="UP001469553"/>
    </source>
</evidence>
<dbReference type="Proteomes" id="UP001469553">
    <property type="component" value="Unassembled WGS sequence"/>
</dbReference>
<evidence type="ECO:0000313" key="1">
    <source>
        <dbReference type="EMBL" id="MEQ2299582.1"/>
    </source>
</evidence>
<accession>A0ABV0Z1D6</accession>